<dbReference type="AlphaFoldDB" id="A0A0H2QYX9"/>
<dbReference type="OrthoDB" id="2367075at2759"/>
<evidence type="ECO:0000313" key="2">
    <source>
        <dbReference type="Proteomes" id="UP000053477"/>
    </source>
</evidence>
<sequence>VENRIFRVPRELLETYSNVYKDMFNLPISSDEPPDGERDGAPLILEGIKKEDFRAFLSVLSSLHYESLQRGESKRAAFKDWIAALRLSHMWDLENVRKKAIDVLEGDAMLGMLQRLELANEFQITTWIRPAYQYLLTRTEELNVTEVSWMG</sequence>
<evidence type="ECO:0000313" key="1">
    <source>
        <dbReference type="EMBL" id="KLO04619.1"/>
    </source>
</evidence>
<feature type="non-terminal residue" evidence="1">
    <location>
        <position position="1"/>
    </location>
</feature>
<name>A0A0H2QYX9_9AGAM</name>
<dbReference type="InParanoid" id="A0A0H2QYX9"/>
<dbReference type="EMBL" id="KQ086483">
    <property type="protein sequence ID" value="KLO04619.1"/>
    <property type="molecule type" value="Genomic_DNA"/>
</dbReference>
<keyword evidence="2" id="KW-1185">Reference proteome</keyword>
<organism evidence="1 2">
    <name type="scientific">Schizopora paradoxa</name>
    <dbReference type="NCBI Taxonomy" id="27342"/>
    <lineage>
        <taxon>Eukaryota</taxon>
        <taxon>Fungi</taxon>
        <taxon>Dikarya</taxon>
        <taxon>Basidiomycota</taxon>
        <taxon>Agaricomycotina</taxon>
        <taxon>Agaricomycetes</taxon>
        <taxon>Hymenochaetales</taxon>
        <taxon>Schizoporaceae</taxon>
        <taxon>Schizopora</taxon>
    </lineage>
</organism>
<proteinExistence type="predicted"/>
<dbReference type="Proteomes" id="UP000053477">
    <property type="component" value="Unassembled WGS sequence"/>
</dbReference>
<accession>A0A0H2QYX9</accession>
<gene>
    <name evidence="1" type="ORF">SCHPADRAFT_809294</name>
</gene>
<feature type="non-terminal residue" evidence="1">
    <location>
        <position position="151"/>
    </location>
</feature>
<evidence type="ECO:0008006" key="3">
    <source>
        <dbReference type="Google" id="ProtNLM"/>
    </source>
</evidence>
<reference evidence="1 2" key="1">
    <citation type="submission" date="2015-04" db="EMBL/GenBank/DDBJ databases">
        <title>Complete genome sequence of Schizopora paradoxa KUC8140, a cosmopolitan wood degrader in East Asia.</title>
        <authorList>
            <consortium name="DOE Joint Genome Institute"/>
            <person name="Min B."/>
            <person name="Park H."/>
            <person name="Jang Y."/>
            <person name="Kim J.-J."/>
            <person name="Kim K.H."/>
            <person name="Pangilinan J."/>
            <person name="Lipzen A."/>
            <person name="Riley R."/>
            <person name="Grigoriev I.V."/>
            <person name="Spatafora J.W."/>
            <person name="Choi I.-G."/>
        </authorList>
    </citation>
    <scope>NUCLEOTIDE SEQUENCE [LARGE SCALE GENOMIC DNA]</scope>
    <source>
        <strain evidence="1 2">KUC8140</strain>
    </source>
</reference>
<dbReference type="Gene3D" id="3.30.710.10">
    <property type="entry name" value="Potassium Channel Kv1.1, Chain A"/>
    <property type="match status" value="1"/>
</dbReference>
<dbReference type="InterPro" id="IPR011333">
    <property type="entry name" value="SKP1/BTB/POZ_sf"/>
</dbReference>
<protein>
    <recommendedName>
        <fullName evidence="3">BTB domain-containing protein</fullName>
    </recommendedName>
</protein>